<name>A0A1I4XLR7_9FLAO</name>
<dbReference type="Proteomes" id="UP000199153">
    <property type="component" value="Unassembled WGS sequence"/>
</dbReference>
<evidence type="ECO:0000313" key="1">
    <source>
        <dbReference type="EMBL" id="SFN26160.1"/>
    </source>
</evidence>
<gene>
    <name evidence="1" type="ORF">SAMN05660413_00107</name>
</gene>
<accession>A0A1I4XLR7</accession>
<protein>
    <submittedName>
        <fullName evidence="1">Protein involved in gliding motility GldD</fullName>
    </submittedName>
</protein>
<dbReference type="STRING" id="287099.SAMN05660413_00107"/>
<dbReference type="InterPro" id="IPR019850">
    <property type="entry name" value="GldD-like"/>
</dbReference>
<evidence type="ECO:0000313" key="2">
    <source>
        <dbReference type="Proteomes" id="UP000199153"/>
    </source>
</evidence>
<reference evidence="1 2" key="1">
    <citation type="submission" date="2016-10" db="EMBL/GenBank/DDBJ databases">
        <authorList>
            <person name="de Groot N.N."/>
        </authorList>
    </citation>
    <scope>NUCLEOTIDE SEQUENCE [LARGE SCALE GENOMIC DNA]</scope>
    <source>
        <strain evidence="1 2">DSM 17794</strain>
    </source>
</reference>
<organism evidence="1 2">
    <name type="scientific">Salegentibacter flavus</name>
    <dbReference type="NCBI Taxonomy" id="287099"/>
    <lineage>
        <taxon>Bacteria</taxon>
        <taxon>Pseudomonadati</taxon>
        <taxon>Bacteroidota</taxon>
        <taxon>Flavobacteriia</taxon>
        <taxon>Flavobacteriales</taxon>
        <taxon>Flavobacteriaceae</taxon>
        <taxon>Salegentibacter</taxon>
    </lineage>
</organism>
<sequence length="178" mass="20656">MFSSCGNEDARPKPRAFLALDYTEAVYSPINLDCPYNFEKNQKAVITPSRNNIPCWINLEYKDMNGMIFITYQPVRNNLDSLLKDAQNLPLQHTIKADVIEGDMYTNELHDTYGMFYEIEGDAASQAQFYLTDSVEHFLTGSVYFNRQPNFDSIVPAADYLKKDMKHLMESLRWQEKK</sequence>
<dbReference type="AlphaFoldDB" id="A0A1I4XLR7"/>
<keyword evidence="2" id="KW-1185">Reference proteome</keyword>
<dbReference type="NCBIfam" id="TIGR03512">
    <property type="entry name" value="GldD_lipo"/>
    <property type="match status" value="1"/>
</dbReference>
<dbReference type="Pfam" id="PF25593">
    <property type="entry name" value="GldD_lipo"/>
    <property type="match status" value="1"/>
</dbReference>
<proteinExistence type="predicted"/>
<dbReference type="EMBL" id="FOVL01000001">
    <property type="protein sequence ID" value="SFN26160.1"/>
    <property type="molecule type" value="Genomic_DNA"/>
</dbReference>